<gene>
    <name evidence="2" type="ordered locus">Sinac_5648</name>
</gene>
<dbReference type="OrthoDB" id="9795306at2"/>
<reference evidence="2 3" key="1">
    <citation type="submission" date="2012-02" db="EMBL/GenBank/DDBJ databases">
        <title>Complete sequence of chromosome of Singulisphaera acidiphila DSM 18658.</title>
        <authorList>
            <consortium name="US DOE Joint Genome Institute (JGI-PGF)"/>
            <person name="Lucas S."/>
            <person name="Copeland A."/>
            <person name="Lapidus A."/>
            <person name="Glavina del Rio T."/>
            <person name="Dalin E."/>
            <person name="Tice H."/>
            <person name="Bruce D."/>
            <person name="Goodwin L."/>
            <person name="Pitluck S."/>
            <person name="Peters L."/>
            <person name="Ovchinnikova G."/>
            <person name="Chertkov O."/>
            <person name="Kyrpides N."/>
            <person name="Mavromatis K."/>
            <person name="Ivanova N."/>
            <person name="Brettin T."/>
            <person name="Detter J.C."/>
            <person name="Han C."/>
            <person name="Larimer F."/>
            <person name="Land M."/>
            <person name="Hauser L."/>
            <person name="Markowitz V."/>
            <person name="Cheng J.-F."/>
            <person name="Hugenholtz P."/>
            <person name="Woyke T."/>
            <person name="Wu D."/>
            <person name="Tindall B."/>
            <person name="Pomrenke H."/>
            <person name="Brambilla E."/>
            <person name="Klenk H.-P."/>
            <person name="Eisen J.A."/>
        </authorList>
    </citation>
    <scope>NUCLEOTIDE SEQUENCE [LARGE SCALE GENOMIC DNA]</scope>
    <source>
        <strain evidence="3">ATCC BAA-1392 / DSM 18658 / VKM B-2454 / MOB10</strain>
    </source>
</reference>
<name>L0DK66_SINAD</name>
<dbReference type="PANTHER" id="PTHR34109">
    <property type="entry name" value="BNAUNNG04460D PROTEIN-RELATED"/>
    <property type="match status" value="1"/>
</dbReference>
<dbReference type="KEGG" id="saci:Sinac_5648"/>
<dbReference type="AlphaFoldDB" id="L0DK66"/>
<dbReference type="Pfam" id="PF00903">
    <property type="entry name" value="Glyoxalase"/>
    <property type="match status" value="1"/>
</dbReference>
<proteinExistence type="predicted"/>
<dbReference type="PROSITE" id="PS51819">
    <property type="entry name" value="VOC"/>
    <property type="match status" value="1"/>
</dbReference>
<evidence type="ECO:0000313" key="3">
    <source>
        <dbReference type="Proteomes" id="UP000010798"/>
    </source>
</evidence>
<organism evidence="2 3">
    <name type="scientific">Singulisphaera acidiphila (strain ATCC BAA-1392 / DSM 18658 / VKM B-2454 / MOB10)</name>
    <dbReference type="NCBI Taxonomy" id="886293"/>
    <lineage>
        <taxon>Bacteria</taxon>
        <taxon>Pseudomonadati</taxon>
        <taxon>Planctomycetota</taxon>
        <taxon>Planctomycetia</taxon>
        <taxon>Isosphaerales</taxon>
        <taxon>Isosphaeraceae</taxon>
        <taxon>Singulisphaera</taxon>
    </lineage>
</organism>
<dbReference type="CDD" id="cd07246">
    <property type="entry name" value="VOC_like"/>
    <property type="match status" value="1"/>
</dbReference>
<dbReference type="HOGENOM" id="CLU_046006_11_2_0"/>
<evidence type="ECO:0000313" key="2">
    <source>
        <dbReference type="EMBL" id="AGA29779.1"/>
    </source>
</evidence>
<dbReference type="Gene3D" id="3.30.720.120">
    <property type="match status" value="1"/>
</dbReference>
<dbReference type="STRING" id="886293.Sinac_5648"/>
<dbReference type="Proteomes" id="UP000010798">
    <property type="component" value="Chromosome"/>
</dbReference>
<accession>L0DK66</accession>
<dbReference type="EMBL" id="CP003364">
    <property type="protein sequence ID" value="AGA29779.1"/>
    <property type="molecule type" value="Genomic_DNA"/>
</dbReference>
<dbReference type="eggNOG" id="COG2764">
    <property type="taxonomic scope" value="Bacteria"/>
</dbReference>
<protein>
    <recommendedName>
        <fullName evidence="1">VOC domain-containing protein</fullName>
    </recommendedName>
</protein>
<dbReference type="InterPro" id="IPR004360">
    <property type="entry name" value="Glyas_Fos-R_dOase_dom"/>
</dbReference>
<keyword evidence="3" id="KW-1185">Reference proteome</keyword>
<feature type="domain" description="VOC" evidence="1">
    <location>
        <begin position="8"/>
        <end position="136"/>
    </location>
</feature>
<dbReference type="Gene3D" id="3.30.720.110">
    <property type="match status" value="1"/>
</dbReference>
<sequence>MAHPIPTGFHTITPHLVVKGASEAIAFYKRAFGAKELGRMPFPGPDGQVKIGHAELRIGDSRLFLADEFPGQGATGPVGGPSPVTIHLYVTDANAAFEQAVAAGATVTMPLADMFWGDRYGKLVDPFGHHWSIAAHLEDLTPEQMQERMAAAFGGSPCGPE</sequence>
<evidence type="ECO:0000259" key="1">
    <source>
        <dbReference type="PROSITE" id="PS51819"/>
    </source>
</evidence>
<dbReference type="PANTHER" id="PTHR34109:SF1">
    <property type="entry name" value="VOC DOMAIN-CONTAINING PROTEIN"/>
    <property type="match status" value="1"/>
</dbReference>
<dbReference type="RefSeq" id="WP_015248877.1">
    <property type="nucleotide sequence ID" value="NC_019892.1"/>
</dbReference>
<dbReference type="SUPFAM" id="SSF54593">
    <property type="entry name" value="Glyoxalase/Bleomycin resistance protein/Dihydroxybiphenyl dioxygenase"/>
    <property type="match status" value="1"/>
</dbReference>
<dbReference type="InterPro" id="IPR037523">
    <property type="entry name" value="VOC_core"/>
</dbReference>
<dbReference type="InterPro" id="IPR029068">
    <property type="entry name" value="Glyas_Bleomycin-R_OHBP_Dase"/>
</dbReference>